<proteinExistence type="predicted"/>
<organism evidence="1 2">
    <name type="scientific">Triparma columacea</name>
    <dbReference type="NCBI Taxonomy" id="722753"/>
    <lineage>
        <taxon>Eukaryota</taxon>
        <taxon>Sar</taxon>
        <taxon>Stramenopiles</taxon>
        <taxon>Ochrophyta</taxon>
        <taxon>Bolidophyceae</taxon>
        <taxon>Parmales</taxon>
        <taxon>Triparmaceae</taxon>
        <taxon>Triparma</taxon>
    </lineage>
</organism>
<gene>
    <name evidence="1" type="ORF">TrCOL_g11082</name>
</gene>
<keyword evidence="2" id="KW-1185">Reference proteome</keyword>
<accession>A0A9W7GJ15</accession>
<comment type="caution">
    <text evidence="1">The sequence shown here is derived from an EMBL/GenBank/DDBJ whole genome shotgun (WGS) entry which is preliminary data.</text>
</comment>
<sequence length="791" mass="85962">MPYTCARCLAGFAKKSHYDSHLARKRPCTDVRGKMVGGGTGGGECGEESGDITDLRNRRGECGEESGDITDLRNRLNVHLSRSLTGAFPSTSLGLLARKEFNIGAERIKEYCLNRAGIVEYIISEFKKRENVRDYTPCSWAPHFKGPVAEGGYEAAQNALNVRALFNYNTTINTLLSEALQELWTSCFCWGELATVISPDSMPAFQHACFAVFNLLGDRLHLVPIMKLLVASLEYRTEAFKNSITDEEFVGLKMEGYVDFTGDESKRNCTPKDLLISSPFTFEGYQFPGALVRVHTDILWRVEGKGVRGHKSHGGLLTRAYAQLKSASLPVLREEIFNLRSSSPLWDYVGGMLTTFCKNADPDLNLTPGVLFSAGTEQTEGFVAGNQQGKELVGGIHTYGIHTGNNTIRYITTDHKMIINQNIDHMGPDDLAVGTPFHTHISTVAVDRGYMRQTVEQTLPQLKNTRAQNAYRIYAIAEMLKEEVIPSLQVIPPASHPVIKLINTAYNSYKGQGISHARETILQRMDGEKRSPAWNVNDFTKMKIRENAFDATATASWLLCAVVLGSPLPKGNRGVSGDTLALIQAAAGVEQDSVRVISACVNFGAGMFGGATGMTGGAGMTGMMGGASTGMGGIVGMNNGLQGRAAANGMDVMQPNHHMQAPHMQPHHVLEPEPNDVTTGRQKVDSMEVLDMFLNDIDMIASMPPPPQQAPTNHVPLQQHSQPPQLNMVGGRMGGVGNPLAVERTPIIPQHPGAAGTDVDALMQSFADDGFLFDIASDDDWTIGGFADKSP</sequence>
<evidence type="ECO:0000313" key="1">
    <source>
        <dbReference type="EMBL" id="GMI46567.1"/>
    </source>
</evidence>
<dbReference type="AlphaFoldDB" id="A0A9W7GJ15"/>
<dbReference type="EMBL" id="BRYA01000305">
    <property type="protein sequence ID" value="GMI46567.1"/>
    <property type="molecule type" value="Genomic_DNA"/>
</dbReference>
<dbReference type="OrthoDB" id="10540270at2759"/>
<dbReference type="Proteomes" id="UP001165065">
    <property type="component" value="Unassembled WGS sequence"/>
</dbReference>
<reference evidence="2" key="1">
    <citation type="journal article" date="2023" name="Commun. Biol.">
        <title>Genome analysis of Parmales, the sister group of diatoms, reveals the evolutionary specialization of diatoms from phago-mixotrophs to photoautotrophs.</title>
        <authorList>
            <person name="Ban H."/>
            <person name="Sato S."/>
            <person name="Yoshikawa S."/>
            <person name="Yamada K."/>
            <person name="Nakamura Y."/>
            <person name="Ichinomiya M."/>
            <person name="Sato N."/>
            <person name="Blanc-Mathieu R."/>
            <person name="Endo H."/>
            <person name="Kuwata A."/>
            <person name="Ogata H."/>
        </authorList>
    </citation>
    <scope>NUCLEOTIDE SEQUENCE [LARGE SCALE GENOMIC DNA]</scope>
</reference>
<name>A0A9W7GJ15_9STRA</name>
<evidence type="ECO:0000313" key="2">
    <source>
        <dbReference type="Proteomes" id="UP001165065"/>
    </source>
</evidence>
<protein>
    <submittedName>
        <fullName evidence="1">Uncharacterized protein</fullName>
    </submittedName>
</protein>